<dbReference type="AlphaFoldDB" id="A0A385YR57"/>
<protein>
    <submittedName>
        <fullName evidence="2">NERD domain-containing protein</fullName>
    </submittedName>
</protein>
<proteinExistence type="predicted"/>
<reference evidence="3" key="1">
    <citation type="submission" date="2018-09" db="EMBL/GenBank/DDBJ databases">
        <authorList>
            <person name="Zhu H."/>
        </authorList>
    </citation>
    <scope>NUCLEOTIDE SEQUENCE [LARGE SCALE GENOMIC DNA]</scope>
    <source>
        <strain evidence="3">K2R23-3</strain>
    </source>
</reference>
<dbReference type="EMBL" id="CP032418">
    <property type="protein sequence ID" value="AYC28974.1"/>
    <property type="molecule type" value="Genomic_DNA"/>
</dbReference>
<feature type="domain" description="NERD" evidence="1">
    <location>
        <begin position="82"/>
        <end position="199"/>
    </location>
</feature>
<dbReference type="InterPro" id="IPR011528">
    <property type="entry name" value="NERD"/>
</dbReference>
<evidence type="ECO:0000313" key="2">
    <source>
        <dbReference type="EMBL" id="AYC28974.1"/>
    </source>
</evidence>
<evidence type="ECO:0000313" key="3">
    <source>
        <dbReference type="Proteomes" id="UP000265725"/>
    </source>
</evidence>
<dbReference type="Pfam" id="PF08378">
    <property type="entry name" value="NERD"/>
    <property type="match status" value="1"/>
</dbReference>
<gene>
    <name evidence="2" type="ORF">D3873_03460</name>
</gene>
<keyword evidence="3" id="KW-1185">Reference proteome</keyword>
<dbReference type="KEGG" id="paek:D3873_03460"/>
<accession>A0A385YR57</accession>
<dbReference type="PROSITE" id="PS50965">
    <property type="entry name" value="NERD"/>
    <property type="match status" value="1"/>
</dbReference>
<name>A0A385YR57_9BACL</name>
<evidence type="ECO:0000259" key="1">
    <source>
        <dbReference type="PROSITE" id="PS50965"/>
    </source>
</evidence>
<dbReference type="Proteomes" id="UP000265725">
    <property type="component" value="Chromosome"/>
</dbReference>
<sequence length="368" mass="42782">MTESHAASSQTRWLFPKKITMQTSPNKVPTMSTKTSKGVSQLNTKKRETSPYYQVIETLSRRLIPTHPSYSLIQRTLAKMDAGNWGEDSVAHLFTYFYPTFPFNILHDVFLKSTTYVQIDHILITPFKLFVIESKNLKGQLIVTRHPDQLVQVLEDGKRIAYDSPLAQSERNAELLNRWLTVQGYNIPVEHFVVFTNPTAEINTMQSEPSIVRTKFLTNEILKRITGKKLLTFTELDVLANKLRSSHISYQKNNILEKYQIRPEHIVKGVQCSNCHRIRMEWKTCKWQCNCGYKSKDSHLQAFEDYRLLFGETITNKLCREFLAIEDRYIAKRLLQLGGYQKSGTKRHTKYSLTSEKNIIQLQKEGIR</sequence>
<dbReference type="OrthoDB" id="2734037at2"/>
<organism evidence="2 3">
    <name type="scientific">Paenisporosarcina cavernae</name>
    <dbReference type="NCBI Taxonomy" id="2320858"/>
    <lineage>
        <taxon>Bacteria</taxon>
        <taxon>Bacillati</taxon>
        <taxon>Bacillota</taxon>
        <taxon>Bacilli</taxon>
        <taxon>Bacillales</taxon>
        <taxon>Caryophanaceae</taxon>
        <taxon>Paenisporosarcina</taxon>
    </lineage>
</organism>